<dbReference type="Gene3D" id="6.10.340.10">
    <property type="match status" value="1"/>
</dbReference>
<dbReference type="EC" id="2.7.13.3" evidence="3"/>
<feature type="compositionally biased region" description="Pro residues" evidence="11">
    <location>
        <begin position="520"/>
        <end position="536"/>
    </location>
</feature>
<keyword evidence="5" id="KW-0808">Transferase</keyword>
<dbReference type="SUPFAM" id="SSF47384">
    <property type="entry name" value="Homodimeric domain of signal transducing histidine kinase"/>
    <property type="match status" value="1"/>
</dbReference>
<dbReference type="SMART" id="SM00387">
    <property type="entry name" value="HATPase_c"/>
    <property type="match status" value="1"/>
</dbReference>
<dbReference type="Proteomes" id="UP000419138">
    <property type="component" value="Unassembled WGS sequence"/>
</dbReference>
<dbReference type="SUPFAM" id="SSF55874">
    <property type="entry name" value="ATPase domain of HSP90 chaperone/DNA topoisomerase II/histidine kinase"/>
    <property type="match status" value="1"/>
</dbReference>
<dbReference type="PROSITE" id="PS50109">
    <property type="entry name" value="HIS_KIN"/>
    <property type="match status" value="1"/>
</dbReference>
<dbReference type="InterPro" id="IPR050428">
    <property type="entry name" value="TCS_sensor_his_kinase"/>
</dbReference>
<evidence type="ECO:0000256" key="9">
    <source>
        <dbReference type="ARBA" id="ARBA00023012"/>
    </source>
</evidence>
<dbReference type="Gene3D" id="1.10.287.130">
    <property type="match status" value="1"/>
</dbReference>
<evidence type="ECO:0000256" key="2">
    <source>
        <dbReference type="ARBA" id="ARBA00004236"/>
    </source>
</evidence>
<dbReference type="PANTHER" id="PTHR45436:SF5">
    <property type="entry name" value="SENSOR HISTIDINE KINASE TRCS"/>
    <property type="match status" value="1"/>
</dbReference>
<dbReference type="CDD" id="cd06225">
    <property type="entry name" value="HAMP"/>
    <property type="match status" value="1"/>
</dbReference>
<dbReference type="Pfam" id="PF00672">
    <property type="entry name" value="HAMP"/>
    <property type="match status" value="1"/>
</dbReference>
<evidence type="ECO:0000256" key="1">
    <source>
        <dbReference type="ARBA" id="ARBA00000085"/>
    </source>
</evidence>
<evidence type="ECO:0000313" key="15">
    <source>
        <dbReference type="EMBL" id="MQT02017.1"/>
    </source>
</evidence>
<dbReference type="InterPro" id="IPR036097">
    <property type="entry name" value="HisK_dim/P_sf"/>
</dbReference>
<keyword evidence="16" id="KW-1185">Reference proteome</keyword>
<evidence type="ECO:0000256" key="8">
    <source>
        <dbReference type="ARBA" id="ARBA00022989"/>
    </source>
</evidence>
<name>A0A646KJ36_STRJU</name>
<feature type="compositionally biased region" description="Low complexity" evidence="11">
    <location>
        <begin position="537"/>
        <end position="552"/>
    </location>
</feature>
<dbReference type="SUPFAM" id="SSF158472">
    <property type="entry name" value="HAMP domain-like"/>
    <property type="match status" value="1"/>
</dbReference>
<feature type="compositionally biased region" description="Gly residues" evidence="11">
    <location>
        <begin position="496"/>
        <end position="512"/>
    </location>
</feature>
<evidence type="ECO:0000256" key="12">
    <source>
        <dbReference type="SAM" id="Phobius"/>
    </source>
</evidence>
<comment type="catalytic activity">
    <reaction evidence="1">
        <text>ATP + protein L-histidine = ADP + protein N-phospho-L-histidine.</text>
        <dbReference type="EC" id="2.7.13.3"/>
    </reaction>
</comment>
<evidence type="ECO:0000256" key="3">
    <source>
        <dbReference type="ARBA" id="ARBA00012438"/>
    </source>
</evidence>
<dbReference type="SMART" id="SM00304">
    <property type="entry name" value="HAMP"/>
    <property type="match status" value="1"/>
</dbReference>
<gene>
    <name evidence="15" type="ORF">FF041_17910</name>
</gene>
<dbReference type="AlphaFoldDB" id="A0A646KJ36"/>
<protein>
    <recommendedName>
        <fullName evidence="3">histidine kinase</fullName>
        <ecNumber evidence="3">2.7.13.3</ecNumber>
    </recommendedName>
</protein>
<comment type="subcellular location">
    <subcellularLocation>
        <location evidence="2">Cell membrane</location>
    </subcellularLocation>
</comment>
<dbReference type="Pfam" id="PF02518">
    <property type="entry name" value="HATPase_c"/>
    <property type="match status" value="1"/>
</dbReference>
<evidence type="ECO:0000256" key="7">
    <source>
        <dbReference type="ARBA" id="ARBA00022777"/>
    </source>
</evidence>
<dbReference type="InterPro" id="IPR003661">
    <property type="entry name" value="HisK_dim/P_dom"/>
</dbReference>
<evidence type="ECO:0000256" key="11">
    <source>
        <dbReference type="SAM" id="MobiDB-lite"/>
    </source>
</evidence>
<evidence type="ECO:0000256" key="4">
    <source>
        <dbReference type="ARBA" id="ARBA00022553"/>
    </source>
</evidence>
<dbReference type="InterPro" id="IPR005467">
    <property type="entry name" value="His_kinase_dom"/>
</dbReference>
<dbReference type="CDD" id="cd00082">
    <property type="entry name" value="HisKA"/>
    <property type="match status" value="1"/>
</dbReference>
<dbReference type="FunFam" id="1.10.287.130:FF:000001">
    <property type="entry name" value="Two-component sensor histidine kinase"/>
    <property type="match status" value="1"/>
</dbReference>
<dbReference type="InterPro" id="IPR003594">
    <property type="entry name" value="HATPase_dom"/>
</dbReference>
<keyword evidence="8 12" id="KW-1133">Transmembrane helix</keyword>
<dbReference type="InterPro" id="IPR036890">
    <property type="entry name" value="HATPase_C_sf"/>
</dbReference>
<keyword evidence="6 12" id="KW-0812">Transmembrane</keyword>
<dbReference type="InterPro" id="IPR003660">
    <property type="entry name" value="HAMP_dom"/>
</dbReference>
<keyword evidence="9" id="KW-0902">Two-component regulatory system</keyword>
<dbReference type="PROSITE" id="PS50885">
    <property type="entry name" value="HAMP"/>
    <property type="match status" value="1"/>
</dbReference>
<evidence type="ECO:0000256" key="5">
    <source>
        <dbReference type="ARBA" id="ARBA00022679"/>
    </source>
</evidence>
<comment type="caution">
    <text evidence="15">The sequence shown here is derived from an EMBL/GenBank/DDBJ whole genome shotgun (WGS) entry which is preliminary data.</text>
</comment>
<dbReference type="InterPro" id="IPR004358">
    <property type="entry name" value="Sig_transdc_His_kin-like_C"/>
</dbReference>
<proteinExistence type="predicted"/>
<feature type="transmembrane region" description="Helical" evidence="12">
    <location>
        <begin position="200"/>
        <end position="218"/>
    </location>
</feature>
<dbReference type="CDD" id="cd00075">
    <property type="entry name" value="HATPase"/>
    <property type="match status" value="1"/>
</dbReference>
<dbReference type="Pfam" id="PF00512">
    <property type="entry name" value="HisKA"/>
    <property type="match status" value="1"/>
</dbReference>
<sequence>MGSPEGPAVTYRASRRRVPSRFPHRGARSLRAKLTLINVALLMCAIVVACTVSLMGMRHFFLDTIDKQLTSTRDSIAESNLTLQQIEALSTLGIALDELSPGSGERGLLPHSDFQFVAVDASGTAIRVAGLEPTGRQRDLAAAVDDAGRLARSDRPVDVTLDDEPFRATAATLDDGTTVVLAGSTEFVHTNIRKAVKFDFGLSTVLLGLLAVLTMIGAHHRLRPLEDMVETASAIADGDLTRRVPSSRHPATEVEQLRIALNSMLQQVETAYSTRERSAEQLRQFVADASHELRTPLSAIRGYLQLFDRGMLNAPEDRDRAWSRINSEVDRMHRLVDELLMLARLDQRAELRLRNTDVCALVRDAAADLRAQQPERPVTVRADGVLLVHADECGLRQVLGNLVGNVRVHTPRDAPVELSVRRTDETVTVVVADRGPGLAEEDAVRVFDRFFRAGGGAGSGLGLAIVRGVVDAHGGRVTVRRRSGGGLAVVVALPAGPGGRGYPGETPGGSSVGGSAPVPDAGPGPGPSPASPPSSPSSPSSSSASGAAGKGS</sequence>
<dbReference type="PRINTS" id="PR00344">
    <property type="entry name" value="BCTRLSENSOR"/>
</dbReference>
<evidence type="ECO:0000256" key="10">
    <source>
        <dbReference type="ARBA" id="ARBA00023136"/>
    </source>
</evidence>
<accession>A0A646KJ36</accession>
<evidence type="ECO:0000313" key="16">
    <source>
        <dbReference type="Proteomes" id="UP000419138"/>
    </source>
</evidence>
<feature type="transmembrane region" description="Helical" evidence="12">
    <location>
        <begin position="36"/>
        <end position="57"/>
    </location>
</feature>
<evidence type="ECO:0000259" key="14">
    <source>
        <dbReference type="PROSITE" id="PS50885"/>
    </source>
</evidence>
<feature type="region of interest" description="Disordered" evidence="11">
    <location>
        <begin position="494"/>
        <end position="552"/>
    </location>
</feature>
<dbReference type="OrthoDB" id="9786919at2"/>
<reference evidence="15 16" key="1">
    <citation type="submission" date="2019-05" db="EMBL/GenBank/DDBJ databases">
        <title>Comparative genomics and metabolomics analyses of clavulanic acid producing Streptomyces species provides insight into specialized metabolism and evolution of beta-lactam biosynthetic gene clusters.</title>
        <authorList>
            <person name="Moore M.A."/>
            <person name="Cruz-Morales P."/>
            <person name="Barona Gomez F."/>
            <person name="Kapil T."/>
        </authorList>
    </citation>
    <scope>NUCLEOTIDE SEQUENCE [LARGE SCALE GENOMIC DNA]</scope>
    <source>
        <strain evidence="15 16">NRRL 5741</strain>
    </source>
</reference>
<dbReference type="GO" id="GO:0000155">
    <property type="term" value="F:phosphorelay sensor kinase activity"/>
    <property type="evidence" value="ECO:0007669"/>
    <property type="project" value="InterPro"/>
</dbReference>
<dbReference type="Gene3D" id="3.30.565.10">
    <property type="entry name" value="Histidine kinase-like ATPase, C-terminal domain"/>
    <property type="match status" value="1"/>
</dbReference>
<keyword evidence="7 15" id="KW-0418">Kinase</keyword>
<dbReference type="PANTHER" id="PTHR45436">
    <property type="entry name" value="SENSOR HISTIDINE KINASE YKOH"/>
    <property type="match status" value="1"/>
</dbReference>
<feature type="domain" description="Histidine kinase" evidence="13">
    <location>
        <begin position="288"/>
        <end position="497"/>
    </location>
</feature>
<keyword evidence="4" id="KW-0597">Phosphoprotein</keyword>
<keyword evidence="10 12" id="KW-0472">Membrane</keyword>
<dbReference type="GO" id="GO:0005886">
    <property type="term" value="C:plasma membrane"/>
    <property type="evidence" value="ECO:0007669"/>
    <property type="project" value="UniProtKB-SubCell"/>
</dbReference>
<dbReference type="SMART" id="SM00388">
    <property type="entry name" value="HisKA"/>
    <property type="match status" value="1"/>
</dbReference>
<evidence type="ECO:0000256" key="6">
    <source>
        <dbReference type="ARBA" id="ARBA00022692"/>
    </source>
</evidence>
<feature type="domain" description="HAMP" evidence="14">
    <location>
        <begin position="219"/>
        <end position="273"/>
    </location>
</feature>
<evidence type="ECO:0000259" key="13">
    <source>
        <dbReference type="PROSITE" id="PS50109"/>
    </source>
</evidence>
<dbReference type="EMBL" id="VCLA01000145">
    <property type="protein sequence ID" value="MQT02017.1"/>
    <property type="molecule type" value="Genomic_DNA"/>
</dbReference>
<organism evidence="15 16">
    <name type="scientific">Streptomyces jumonjinensis</name>
    <dbReference type="NCBI Taxonomy" id="1945"/>
    <lineage>
        <taxon>Bacteria</taxon>
        <taxon>Bacillati</taxon>
        <taxon>Actinomycetota</taxon>
        <taxon>Actinomycetes</taxon>
        <taxon>Kitasatosporales</taxon>
        <taxon>Streptomycetaceae</taxon>
        <taxon>Streptomyces</taxon>
    </lineage>
</organism>